<dbReference type="RefSeq" id="WP_183347802.1">
    <property type="nucleotide sequence ID" value="NZ_JACHEO010000001.1"/>
</dbReference>
<comment type="caution">
    <text evidence="2">The sequence shown here is derived from an EMBL/GenBank/DDBJ whole genome shotgun (WGS) entry which is preliminary data.</text>
</comment>
<dbReference type="Proteomes" id="UP000539642">
    <property type="component" value="Unassembled WGS sequence"/>
</dbReference>
<proteinExistence type="predicted"/>
<sequence>MAAAVAVHGNPMSHPPTHMARLERFDNHTDAANDLVQRKKRLISRILLIFAVAILALITGTGLYSFRHPIHDAAVHVAATVRHGVSTHFADGVDSQAIVPFLKDIFSGQYRSAASPQEITAVGADTAAAFLYTVELTDGGRIEGKNISVDRETVTIADDSGVKIQVDRNRVVRITKMPL</sequence>
<evidence type="ECO:0000313" key="2">
    <source>
        <dbReference type="EMBL" id="MBB5346713.1"/>
    </source>
</evidence>
<feature type="transmembrane region" description="Helical" evidence="1">
    <location>
        <begin position="46"/>
        <end position="66"/>
    </location>
</feature>
<keyword evidence="1" id="KW-0472">Membrane</keyword>
<keyword evidence="1" id="KW-1133">Transmembrane helix</keyword>
<dbReference type="EMBL" id="JACHEO010000001">
    <property type="protein sequence ID" value="MBB5346713.1"/>
    <property type="molecule type" value="Genomic_DNA"/>
</dbReference>
<accession>A0A840UQ52</accession>
<protein>
    <submittedName>
        <fullName evidence="2">Uncharacterized protein</fullName>
    </submittedName>
</protein>
<gene>
    <name evidence="2" type="ORF">HNQ81_000420</name>
</gene>
<name>A0A840UQ52_9BACT</name>
<evidence type="ECO:0000256" key="1">
    <source>
        <dbReference type="SAM" id="Phobius"/>
    </source>
</evidence>
<reference evidence="2 3" key="1">
    <citation type="submission" date="2020-08" db="EMBL/GenBank/DDBJ databases">
        <title>Genomic Encyclopedia of Type Strains, Phase IV (KMG-IV): sequencing the most valuable type-strain genomes for metagenomic binning, comparative biology and taxonomic classification.</title>
        <authorList>
            <person name="Goeker M."/>
        </authorList>
    </citation>
    <scope>NUCLEOTIDE SEQUENCE [LARGE SCALE GENOMIC DNA]</scope>
    <source>
        <strain evidence="2 3">DSM 28570</strain>
    </source>
</reference>
<evidence type="ECO:0000313" key="3">
    <source>
        <dbReference type="Proteomes" id="UP000539642"/>
    </source>
</evidence>
<organism evidence="2 3">
    <name type="scientific">Desulfoprunum benzoelyticum</name>
    <dbReference type="NCBI Taxonomy" id="1506996"/>
    <lineage>
        <taxon>Bacteria</taxon>
        <taxon>Pseudomonadati</taxon>
        <taxon>Thermodesulfobacteriota</taxon>
        <taxon>Desulfobulbia</taxon>
        <taxon>Desulfobulbales</taxon>
        <taxon>Desulfobulbaceae</taxon>
        <taxon>Desulfoprunum</taxon>
    </lineage>
</organism>
<keyword evidence="1" id="KW-0812">Transmembrane</keyword>
<keyword evidence="3" id="KW-1185">Reference proteome</keyword>
<dbReference type="AlphaFoldDB" id="A0A840UQ52"/>